<evidence type="ECO:0000313" key="5">
    <source>
        <dbReference type="EMBL" id="CAE0628513.1"/>
    </source>
</evidence>
<evidence type="ECO:0000256" key="2">
    <source>
        <dbReference type="SAM" id="Phobius"/>
    </source>
</evidence>
<proteinExistence type="predicted"/>
<dbReference type="EMBL" id="HBIU01015399">
    <property type="protein sequence ID" value="CAE0628510.1"/>
    <property type="molecule type" value="Transcribed_RNA"/>
</dbReference>
<protein>
    <submittedName>
        <fullName evidence="5">Uncharacterized protein</fullName>
    </submittedName>
</protein>
<dbReference type="EMBL" id="HBIU01015402">
    <property type="protein sequence ID" value="CAE0628513.1"/>
    <property type="molecule type" value="Transcribed_RNA"/>
</dbReference>
<feature type="transmembrane region" description="Helical" evidence="2">
    <location>
        <begin position="152"/>
        <end position="175"/>
    </location>
</feature>
<sequence>MDHDTLTLTDSNSGGHRRLASSSSDDSSYSSSLELVVSQPDGSRCYDAGTKDLEIEWNSEGSCGCKVLVQLMHGTDGTLVQNLTDDPIRASKEYLNPCLDSNLESSDEYYVRVMSPAGDIVGDESPAFCISSSSSFEDCSSQTEAAALTDSLAVYAGVGGALFCVMLLALCCCFAKRRLSRGADRQRHMDTKDPVPEVVVKQVDMEMPPVAFYATTGHPIDVVSGSGGDGDASAAAAAATGGGSVGRLPVAAGEAEPVAVAVGVPAAAAAPAN</sequence>
<reference evidence="5" key="1">
    <citation type="submission" date="2021-01" db="EMBL/GenBank/DDBJ databases">
        <authorList>
            <person name="Corre E."/>
            <person name="Pelletier E."/>
            <person name="Niang G."/>
            <person name="Scheremetjew M."/>
            <person name="Finn R."/>
            <person name="Kale V."/>
            <person name="Holt S."/>
            <person name="Cochrane G."/>
            <person name="Meng A."/>
            <person name="Brown T."/>
            <person name="Cohen L."/>
        </authorList>
    </citation>
    <scope>NUCLEOTIDE SEQUENCE</scope>
    <source>
        <strain evidence="5">CCMP3107</strain>
    </source>
</reference>
<evidence type="ECO:0000313" key="3">
    <source>
        <dbReference type="EMBL" id="CAE0628508.1"/>
    </source>
</evidence>
<feature type="region of interest" description="Disordered" evidence="1">
    <location>
        <begin position="1"/>
        <end position="33"/>
    </location>
</feature>
<feature type="compositionally biased region" description="Low complexity" evidence="1">
    <location>
        <begin position="21"/>
        <end position="32"/>
    </location>
</feature>
<evidence type="ECO:0000256" key="1">
    <source>
        <dbReference type="SAM" id="MobiDB-lite"/>
    </source>
</evidence>
<organism evidence="5">
    <name type="scientific">Heterosigma akashiwo</name>
    <name type="common">Chromophytic alga</name>
    <name type="synonym">Heterosigma carterae</name>
    <dbReference type="NCBI Taxonomy" id="2829"/>
    <lineage>
        <taxon>Eukaryota</taxon>
        <taxon>Sar</taxon>
        <taxon>Stramenopiles</taxon>
        <taxon>Ochrophyta</taxon>
        <taxon>Raphidophyceae</taxon>
        <taxon>Chattonellales</taxon>
        <taxon>Chattonellaceae</taxon>
        <taxon>Heterosigma</taxon>
    </lineage>
</organism>
<keyword evidence="2" id="KW-0812">Transmembrane</keyword>
<dbReference type="EMBL" id="HBIU01015396">
    <property type="protein sequence ID" value="CAE0628508.1"/>
    <property type="molecule type" value="Transcribed_RNA"/>
</dbReference>
<dbReference type="AlphaFoldDB" id="A0A6V1PE24"/>
<feature type="compositionally biased region" description="Polar residues" evidence="1">
    <location>
        <begin position="1"/>
        <end position="14"/>
    </location>
</feature>
<accession>A0A6V1PE24</accession>
<keyword evidence="2" id="KW-1133">Transmembrane helix</keyword>
<name>A0A6V1PE24_HETAK</name>
<keyword evidence="2" id="KW-0472">Membrane</keyword>
<gene>
    <name evidence="3" type="ORF">HAKA00212_LOCUS7190</name>
    <name evidence="4" type="ORF">HAKA00212_LOCUS7192</name>
    <name evidence="5" type="ORF">HAKA00212_LOCUS7195</name>
</gene>
<evidence type="ECO:0000313" key="4">
    <source>
        <dbReference type="EMBL" id="CAE0628510.1"/>
    </source>
</evidence>